<sequence>MVNSIAQQVVAAVAGGAVVLTANKRLFRYLRTVYDRSMAEKGVLVWPGARIFPYATWLQQGLDSLGESRRLLGTYQQHHLWENCISATTRGSALELMNLDRTTDTAVRAHNLLSEYDLTTEFCDLTADQHMFCAWRSQYLRICEEYRWLDEGGLSIRVLDAFAQRQLPLPQKILLVGFDQLPPGIIRLKALMNERGFPCNELDMSQAPEGRVVRFAAADEDDETQRMARWVRLLLEQGVESIGVVVPDLQRRRAQIERALRQQIDPLAAVRFDETSLFGLSLGSPLAQQGVIAAALACLDIQPQMTMDRISYLLRTPFVSGSQQEADRRALFDRRLRSFQQQQFSLPALLRLAKGFGGLGVFEGLLSGLMNIHQQAVTAEEWADLFAAELKSSGWPQGVPLSSVSYQAVSAWYDKVLTRFAAVDPTAKVFERSRAVRIVRRIATETEFQPQRASGPVQVVGLLESSGLHFDHLWVMGLDAATLPAYPRPNPFIPFRLQDEMQMPHAGFSRELEFAGQVVSRLRCAAGNIVFSYPRRSGDTDLSPSPLIEDIERVDALPLAECADLPYRMQTMGAELEPWQDDQGPSLSSHQSSGGTRLLQDQAHCPFRAFVHHRLAVRRFDQAAAGLSPLVRGNLLHLVLQEVWQRWGSQHHYLHLTAAQVQEDINSAVDKALAAGLGAEPECHQQLCLLEKQRLVRLVSEWLENIESRREPFTVVQIEQNLQAKIGPLELTLTVDRVDEVVGGERIIIDYKTGSAMNIADFLTEPLIEPQLPSYAVVGDEKKDRVQGIVVALVKAGQCRLKGITSDDDLLAKVRSVAALPKARELGISDWTTLVDFWHRQLDQLATDFAAGVAAVKPFDPLRSCRYCDLPGLCRIGDIDQEGINE</sequence>
<feature type="domain" description="PD-(D/E)XK endonuclease-like" evidence="1">
    <location>
        <begin position="602"/>
        <end position="875"/>
    </location>
</feature>
<accession>A0A8J6UQT0</accession>
<dbReference type="RefSeq" id="WP_191153844.1">
    <property type="nucleotide sequence ID" value="NZ_JACWUN010000002.1"/>
</dbReference>
<dbReference type="Proteomes" id="UP000632828">
    <property type="component" value="Unassembled WGS sequence"/>
</dbReference>
<reference evidence="2" key="1">
    <citation type="submission" date="2020-09" db="EMBL/GenBank/DDBJ databases">
        <title>Pelobacter alkaliphilus sp. nov., a novel anaerobic arsenate-reducing bacterium from terrestrial mud volcano.</title>
        <authorList>
            <person name="Khomyakova M.A."/>
            <person name="Merkel A.Y."/>
            <person name="Slobodkin A.I."/>
        </authorList>
    </citation>
    <scope>NUCLEOTIDE SEQUENCE</scope>
    <source>
        <strain evidence="2">M08fum</strain>
    </source>
</reference>
<gene>
    <name evidence="2" type="ORF">ICT70_02705</name>
</gene>
<dbReference type="InterPro" id="IPR027417">
    <property type="entry name" value="P-loop_NTPase"/>
</dbReference>
<evidence type="ECO:0000313" key="2">
    <source>
        <dbReference type="EMBL" id="MBD1399571.1"/>
    </source>
</evidence>
<proteinExistence type="predicted"/>
<dbReference type="InterPro" id="IPR019925">
    <property type="entry name" value="DNA_repair_protein_predicted"/>
</dbReference>
<name>A0A8J6UQT0_9BACT</name>
<dbReference type="NCBIfam" id="TIGR03623">
    <property type="entry name" value="probable DNA repair protein"/>
    <property type="match status" value="1"/>
</dbReference>
<keyword evidence="3" id="KW-1185">Reference proteome</keyword>
<dbReference type="Gene3D" id="3.90.320.10">
    <property type="match status" value="1"/>
</dbReference>
<dbReference type="SUPFAM" id="SSF52540">
    <property type="entry name" value="P-loop containing nucleoside triphosphate hydrolases"/>
    <property type="match status" value="1"/>
</dbReference>
<dbReference type="EMBL" id="JACWUN010000002">
    <property type="protein sequence ID" value="MBD1399571.1"/>
    <property type="molecule type" value="Genomic_DNA"/>
</dbReference>
<evidence type="ECO:0000259" key="1">
    <source>
        <dbReference type="Pfam" id="PF12705"/>
    </source>
</evidence>
<protein>
    <submittedName>
        <fullName evidence="2">PD-(D/E)XK nuclease family protein</fullName>
    </submittedName>
</protein>
<dbReference type="Gene3D" id="3.40.50.300">
    <property type="entry name" value="P-loop containing nucleotide triphosphate hydrolases"/>
    <property type="match status" value="1"/>
</dbReference>
<organism evidence="2 3">
    <name type="scientific">Pelovirga terrestris</name>
    <dbReference type="NCBI Taxonomy" id="2771352"/>
    <lineage>
        <taxon>Bacteria</taxon>
        <taxon>Pseudomonadati</taxon>
        <taxon>Thermodesulfobacteriota</taxon>
        <taxon>Desulfuromonadia</taxon>
        <taxon>Geobacterales</taxon>
        <taxon>Geobacteraceae</taxon>
        <taxon>Pelovirga</taxon>
    </lineage>
</organism>
<dbReference type="Pfam" id="PF12705">
    <property type="entry name" value="PDDEXK_1"/>
    <property type="match status" value="1"/>
</dbReference>
<comment type="caution">
    <text evidence="2">The sequence shown here is derived from an EMBL/GenBank/DDBJ whole genome shotgun (WGS) entry which is preliminary data.</text>
</comment>
<dbReference type="AlphaFoldDB" id="A0A8J6UQT0"/>
<dbReference type="InterPro" id="IPR011604">
    <property type="entry name" value="PDDEXK-like_dom_sf"/>
</dbReference>
<evidence type="ECO:0000313" key="3">
    <source>
        <dbReference type="Proteomes" id="UP000632828"/>
    </source>
</evidence>
<dbReference type="InterPro" id="IPR038726">
    <property type="entry name" value="PDDEXK_AddAB-type"/>
</dbReference>